<dbReference type="AlphaFoldDB" id="A0A392N457"/>
<name>A0A392N457_9FABA</name>
<proteinExistence type="predicted"/>
<comment type="caution">
    <text evidence="1">The sequence shown here is derived from an EMBL/GenBank/DDBJ whole genome shotgun (WGS) entry which is preliminary data.</text>
</comment>
<sequence length="64" mass="7667">MGYGDLKAVGTVMVATEPQMVWSTKSTRRVGLPDRLRWWSSWWVRQRAWFAMSKKMFVVRCYHN</sequence>
<protein>
    <submittedName>
        <fullName evidence="1">Uncharacterized protein</fullName>
    </submittedName>
</protein>
<keyword evidence="2" id="KW-1185">Reference proteome</keyword>
<evidence type="ECO:0000313" key="1">
    <source>
        <dbReference type="EMBL" id="MCH93274.1"/>
    </source>
</evidence>
<dbReference type="EMBL" id="LXQA010024560">
    <property type="protein sequence ID" value="MCH93274.1"/>
    <property type="molecule type" value="Genomic_DNA"/>
</dbReference>
<evidence type="ECO:0000313" key="2">
    <source>
        <dbReference type="Proteomes" id="UP000265520"/>
    </source>
</evidence>
<dbReference type="Proteomes" id="UP000265520">
    <property type="component" value="Unassembled WGS sequence"/>
</dbReference>
<reference evidence="1 2" key="1">
    <citation type="journal article" date="2018" name="Front. Plant Sci.">
        <title>Red Clover (Trifolium pratense) and Zigzag Clover (T. medium) - A Picture of Genomic Similarities and Differences.</title>
        <authorList>
            <person name="Dluhosova J."/>
            <person name="Istvanek J."/>
            <person name="Nedelnik J."/>
            <person name="Repkova J."/>
        </authorList>
    </citation>
    <scope>NUCLEOTIDE SEQUENCE [LARGE SCALE GENOMIC DNA]</scope>
    <source>
        <strain evidence="2">cv. 10/8</strain>
        <tissue evidence="1">Leaf</tissue>
    </source>
</reference>
<accession>A0A392N457</accession>
<organism evidence="1 2">
    <name type="scientific">Trifolium medium</name>
    <dbReference type="NCBI Taxonomy" id="97028"/>
    <lineage>
        <taxon>Eukaryota</taxon>
        <taxon>Viridiplantae</taxon>
        <taxon>Streptophyta</taxon>
        <taxon>Embryophyta</taxon>
        <taxon>Tracheophyta</taxon>
        <taxon>Spermatophyta</taxon>
        <taxon>Magnoliopsida</taxon>
        <taxon>eudicotyledons</taxon>
        <taxon>Gunneridae</taxon>
        <taxon>Pentapetalae</taxon>
        <taxon>rosids</taxon>
        <taxon>fabids</taxon>
        <taxon>Fabales</taxon>
        <taxon>Fabaceae</taxon>
        <taxon>Papilionoideae</taxon>
        <taxon>50 kb inversion clade</taxon>
        <taxon>NPAAA clade</taxon>
        <taxon>Hologalegina</taxon>
        <taxon>IRL clade</taxon>
        <taxon>Trifolieae</taxon>
        <taxon>Trifolium</taxon>
    </lineage>
</organism>